<dbReference type="AlphaFoldDB" id="A0A6A5HHC0"/>
<gene>
    <name evidence="1" type="ORF">GCK72_007187</name>
</gene>
<dbReference type="CTD" id="9802142"/>
<proteinExistence type="predicted"/>
<evidence type="ECO:0000313" key="1">
    <source>
        <dbReference type="EMBL" id="KAF1767228.1"/>
    </source>
</evidence>
<dbReference type="PANTHER" id="PTHR12904">
    <property type="match status" value="1"/>
</dbReference>
<evidence type="ECO:0000313" key="2">
    <source>
        <dbReference type="Proteomes" id="UP000483820"/>
    </source>
</evidence>
<dbReference type="InterPro" id="IPR001611">
    <property type="entry name" value="Leu-rich_rpt"/>
</dbReference>
<sequence length="596" mass="67915">MILPSLTGLAFAKVNSSIDILPLSSRPLGPVLSNKFFRSHCPIQSIPSKNLEEYISKVLTLTHANLMGTVMGDQIVSMFNSQRHLLSLSLGYFKKLEEYQKSCESRADYKMYKDKSRPGVERKASHRKEIRCVIDIGALLNNMISQDSRQTLTHLNLSPEPSGPVDLGSDEQFTDGWAQQVGEMLPALTNLIIRQRILSPNEFQSITKSFPKLQKLDLTNTCLESLSGISNLKDLKTLHIGCLKFKSIKEFKDLFELTELRNLSFEATWTCLCCRFGNGIQMYLKSGRTLPKLETVDFSMNKIEEKVVRRFVKAHLTLKSVSICKTGIEKVAYPGVEAFHCNGLAGLVKSLRHYTKLENVNMVDAIVEGIHEELKKMERRRNFNPMPTISIIHLDRTRREPEPEERVVQDFPARRNCMIALNAAVEKFGFLRRIMENSCGAYQLLLNLTPHENFPVADRMMLVDLMLNYVIWFLRRQPASISGVEVPWKVLHWLTVSTIIQSMDRHGIANVAALALQTILRTTPEDSRIPLEFFCMLRGYFNTKSDAFSVIDFPKLVEKLEVLVESGPPEDFDDWPWMVRAHAAEILYLVKTCLSI</sequence>
<comment type="caution">
    <text evidence="1">The sequence shown here is derived from an EMBL/GenBank/DDBJ whole genome shotgun (WGS) entry which is preliminary data.</text>
</comment>
<dbReference type="EMBL" id="WUAV01000002">
    <property type="protein sequence ID" value="KAF1767228.1"/>
    <property type="molecule type" value="Genomic_DNA"/>
</dbReference>
<dbReference type="SUPFAM" id="SSF52047">
    <property type="entry name" value="RNI-like"/>
    <property type="match status" value="1"/>
</dbReference>
<dbReference type="PROSITE" id="PS51450">
    <property type="entry name" value="LRR"/>
    <property type="match status" value="1"/>
</dbReference>
<accession>A0A6A5HHC0</accession>
<organism evidence="1 2">
    <name type="scientific">Caenorhabditis remanei</name>
    <name type="common">Caenorhabditis vulgaris</name>
    <dbReference type="NCBI Taxonomy" id="31234"/>
    <lineage>
        <taxon>Eukaryota</taxon>
        <taxon>Metazoa</taxon>
        <taxon>Ecdysozoa</taxon>
        <taxon>Nematoda</taxon>
        <taxon>Chromadorea</taxon>
        <taxon>Rhabditida</taxon>
        <taxon>Rhabditina</taxon>
        <taxon>Rhabditomorpha</taxon>
        <taxon>Rhabditoidea</taxon>
        <taxon>Rhabditidae</taxon>
        <taxon>Peloderinae</taxon>
        <taxon>Caenorhabditis</taxon>
    </lineage>
</organism>
<dbReference type="Gene3D" id="3.80.10.10">
    <property type="entry name" value="Ribonuclease Inhibitor"/>
    <property type="match status" value="1"/>
</dbReference>
<dbReference type="GeneID" id="9802142"/>
<reference evidence="1 2" key="1">
    <citation type="submission" date="2019-12" db="EMBL/GenBank/DDBJ databases">
        <title>Chromosome-level assembly of the Caenorhabditis remanei genome.</title>
        <authorList>
            <person name="Teterina A.A."/>
            <person name="Willis J.H."/>
            <person name="Phillips P.C."/>
        </authorList>
    </citation>
    <scope>NUCLEOTIDE SEQUENCE [LARGE SCALE GENOMIC DNA]</scope>
    <source>
        <strain evidence="1 2">PX506</strain>
        <tissue evidence="1">Whole organism</tissue>
    </source>
</reference>
<dbReference type="InterPro" id="IPR051341">
    <property type="entry name" value="Zyg-11_UBL_adapter"/>
</dbReference>
<dbReference type="GO" id="GO:0031462">
    <property type="term" value="C:Cul2-RING ubiquitin ligase complex"/>
    <property type="evidence" value="ECO:0007669"/>
    <property type="project" value="TreeGrafter"/>
</dbReference>
<dbReference type="KEGG" id="crq:GCK72_007187"/>
<name>A0A6A5HHC0_CAERE</name>
<protein>
    <submittedName>
        <fullName evidence="1">Uncharacterized protein</fullName>
    </submittedName>
</protein>
<dbReference type="Proteomes" id="UP000483820">
    <property type="component" value="Chromosome II"/>
</dbReference>
<dbReference type="RefSeq" id="XP_003103775.2">
    <property type="nucleotide sequence ID" value="XM_003103727.2"/>
</dbReference>
<dbReference type="InterPro" id="IPR032675">
    <property type="entry name" value="LRR_dom_sf"/>
</dbReference>
<dbReference type="PANTHER" id="PTHR12904:SF28">
    <property type="entry name" value="ATP SYNTHASE SUBUNIT ALPHA-RELATED"/>
    <property type="match status" value="1"/>
</dbReference>